<dbReference type="EMBL" id="KI666204">
    <property type="protein sequence ID" value="ETN71949.1"/>
    <property type="molecule type" value="Genomic_DNA"/>
</dbReference>
<protein>
    <submittedName>
        <fullName evidence="1">Uncharacterized protein</fullName>
    </submittedName>
</protein>
<dbReference type="KEGG" id="nai:NECAME_19093"/>
<evidence type="ECO:0000313" key="1">
    <source>
        <dbReference type="EMBL" id="ETN71949.1"/>
    </source>
</evidence>
<name>W2SQE7_NECAM</name>
<organism evidence="1 2">
    <name type="scientific">Necator americanus</name>
    <name type="common">Human hookworm</name>
    <dbReference type="NCBI Taxonomy" id="51031"/>
    <lineage>
        <taxon>Eukaryota</taxon>
        <taxon>Metazoa</taxon>
        <taxon>Ecdysozoa</taxon>
        <taxon>Nematoda</taxon>
        <taxon>Chromadorea</taxon>
        <taxon>Rhabditida</taxon>
        <taxon>Rhabditina</taxon>
        <taxon>Rhabditomorpha</taxon>
        <taxon>Strongyloidea</taxon>
        <taxon>Ancylostomatidae</taxon>
        <taxon>Bunostominae</taxon>
        <taxon>Necator</taxon>
    </lineage>
</organism>
<gene>
    <name evidence="1" type="ORF">NECAME_19093</name>
</gene>
<reference evidence="2" key="1">
    <citation type="journal article" date="2014" name="Nat. Genet.">
        <title>Genome of the human hookworm Necator americanus.</title>
        <authorList>
            <person name="Tang Y.T."/>
            <person name="Gao X."/>
            <person name="Rosa B.A."/>
            <person name="Abubucker S."/>
            <person name="Hallsworth-Pepin K."/>
            <person name="Martin J."/>
            <person name="Tyagi R."/>
            <person name="Heizer E."/>
            <person name="Zhang X."/>
            <person name="Bhonagiri-Palsikar V."/>
            <person name="Minx P."/>
            <person name="Warren W.C."/>
            <person name="Wang Q."/>
            <person name="Zhan B."/>
            <person name="Hotez P.J."/>
            <person name="Sternberg P.W."/>
            <person name="Dougall A."/>
            <person name="Gaze S.T."/>
            <person name="Mulvenna J."/>
            <person name="Sotillo J."/>
            <person name="Ranganathan S."/>
            <person name="Rabelo E.M."/>
            <person name="Wilson R.K."/>
            <person name="Felgner P.L."/>
            <person name="Bethony J."/>
            <person name="Hawdon J.M."/>
            <person name="Gasser R.B."/>
            <person name="Loukas A."/>
            <person name="Mitreva M."/>
        </authorList>
    </citation>
    <scope>NUCLEOTIDE SEQUENCE [LARGE SCALE GENOMIC DNA]</scope>
</reference>
<evidence type="ECO:0000313" key="2">
    <source>
        <dbReference type="Proteomes" id="UP000053676"/>
    </source>
</evidence>
<dbReference type="AlphaFoldDB" id="W2SQE7"/>
<proteinExistence type="predicted"/>
<sequence>MKMITDRLTAVEFIRVISAVIVSITKPHFLDTSLIMAPGTRVQTAPRLQNYPQKIGEKASRRISGRRALARRR</sequence>
<accession>W2SQE7</accession>
<dbReference type="Proteomes" id="UP000053676">
    <property type="component" value="Unassembled WGS sequence"/>
</dbReference>
<keyword evidence="2" id="KW-1185">Reference proteome</keyword>